<evidence type="ECO:0000256" key="1">
    <source>
        <dbReference type="SAM" id="MobiDB-lite"/>
    </source>
</evidence>
<comment type="caution">
    <text evidence="2">The sequence shown here is derived from an EMBL/GenBank/DDBJ whole genome shotgun (WGS) entry which is preliminary data.</text>
</comment>
<name>A0ABT3N9D4_9BACT</name>
<feature type="compositionally biased region" description="Acidic residues" evidence="1">
    <location>
        <begin position="215"/>
        <end position="262"/>
    </location>
</feature>
<reference evidence="2 3" key="1">
    <citation type="submission" date="2022-11" db="EMBL/GenBank/DDBJ databases">
        <title>Desulfobotulus tamanensis H1 sp. nov. - anaerobic, alkaliphilic, sulphate reducing bacterium isolated from terrestrial mud volcano.</title>
        <authorList>
            <person name="Frolova A."/>
            <person name="Merkel A.Y."/>
            <person name="Slobodkin A.I."/>
        </authorList>
    </citation>
    <scope>NUCLEOTIDE SEQUENCE [LARGE SCALE GENOMIC DNA]</scope>
    <source>
        <strain evidence="2 3">H1</strain>
    </source>
</reference>
<dbReference type="Proteomes" id="UP001209681">
    <property type="component" value="Unassembled WGS sequence"/>
</dbReference>
<gene>
    <name evidence="2" type="ORF">OOT00_08770</name>
</gene>
<feature type="non-terminal residue" evidence="2">
    <location>
        <position position="262"/>
    </location>
</feature>
<feature type="compositionally biased region" description="Basic and acidic residues" evidence="1">
    <location>
        <begin position="172"/>
        <end position="197"/>
    </location>
</feature>
<proteinExistence type="predicted"/>
<evidence type="ECO:0000313" key="2">
    <source>
        <dbReference type="EMBL" id="MCW7754078.1"/>
    </source>
</evidence>
<organism evidence="2 3">
    <name type="scientific">Desulfobotulus pelophilus</name>
    <dbReference type="NCBI Taxonomy" id="2823377"/>
    <lineage>
        <taxon>Bacteria</taxon>
        <taxon>Pseudomonadati</taxon>
        <taxon>Thermodesulfobacteriota</taxon>
        <taxon>Desulfobacteria</taxon>
        <taxon>Desulfobacterales</taxon>
        <taxon>Desulfobacteraceae</taxon>
        <taxon>Desulfobotulus</taxon>
    </lineage>
</organism>
<dbReference type="EMBL" id="JAPFPW010000009">
    <property type="protein sequence ID" value="MCW7754078.1"/>
    <property type="molecule type" value="Genomic_DNA"/>
</dbReference>
<feature type="region of interest" description="Disordered" evidence="1">
    <location>
        <begin position="172"/>
        <end position="262"/>
    </location>
</feature>
<keyword evidence="3" id="KW-1185">Reference proteome</keyword>
<evidence type="ECO:0000313" key="3">
    <source>
        <dbReference type="Proteomes" id="UP001209681"/>
    </source>
</evidence>
<accession>A0ABT3N9D4</accession>
<protein>
    <submittedName>
        <fullName evidence="2">Uncharacterized protein</fullName>
    </submittedName>
</protein>
<sequence length="262" mass="29720">MNLNLSLKGIDQALDNLPYRNPNTPKYRLIMTIRKHFTSDADLALIPDLAMETLIPDIWETGNDQQHIRSRRKNFASLRTAINADLKKMMEEGRNPEGVIIGKNNTFEMADTMREKILQTVSGMVAGGGSQISISHLYELLGLVKDFLNRREKGIDDPEGKELQELKKLLESIDNADKPSTEEIPEDHSGTETKDQEEVIPDSTENMEETQSIELADDEELVDQEDMEETQSIELADDEELVDQEDMEETQSIELADDEELV</sequence>